<dbReference type="PANTHER" id="PTHR10537:SF4">
    <property type="entry name" value="DNA PRIMASE LARGE SUBUNIT"/>
    <property type="match status" value="1"/>
</dbReference>
<dbReference type="PROSITE" id="PS51420">
    <property type="entry name" value="RHO"/>
    <property type="match status" value="1"/>
</dbReference>
<reference evidence="12" key="1">
    <citation type="submission" date="2025-08" db="UniProtKB">
        <authorList>
            <consortium name="RefSeq"/>
        </authorList>
    </citation>
    <scope>IDENTIFICATION</scope>
    <source>
        <tissue evidence="12">Whole sample</tissue>
    </source>
</reference>
<dbReference type="PRINTS" id="PR00449">
    <property type="entry name" value="RASTRNSFRMNG"/>
</dbReference>
<keyword evidence="3" id="KW-0639">Primosome</keyword>
<dbReference type="InterPro" id="IPR058560">
    <property type="entry name" value="DNA_primase_C"/>
</dbReference>
<dbReference type="InterPro" id="IPR005225">
    <property type="entry name" value="Small_GTP-bd"/>
</dbReference>
<evidence type="ECO:0000256" key="6">
    <source>
        <dbReference type="ARBA" id="ARBA00023004"/>
    </source>
</evidence>
<keyword evidence="11" id="KW-1185">Reference proteome</keyword>
<dbReference type="GO" id="GO:0005658">
    <property type="term" value="C:alpha DNA polymerase:primase complex"/>
    <property type="evidence" value="ECO:0007669"/>
    <property type="project" value="TreeGrafter"/>
</dbReference>
<evidence type="ECO:0000313" key="12">
    <source>
        <dbReference type="RefSeq" id="XP_022322872.1"/>
    </source>
</evidence>
<evidence type="ECO:0000259" key="9">
    <source>
        <dbReference type="Pfam" id="PF04104"/>
    </source>
</evidence>
<dbReference type="CDD" id="cd01860">
    <property type="entry name" value="Rab5_related"/>
    <property type="match status" value="1"/>
</dbReference>
<dbReference type="RefSeq" id="XP_022322872.1">
    <property type="nucleotide sequence ID" value="XM_022467164.1"/>
</dbReference>
<dbReference type="SUPFAM" id="SSF52540">
    <property type="entry name" value="P-loop containing nucleoside triphosphate hydrolases"/>
    <property type="match status" value="2"/>
</dbReference>
<dbReference type="PROSITE" id="PS00675">
    <property type="entry name" value="SIGMA54_INTERACT_1"/>
    <property type="match status" value="1"/>
</dbReference>
<sequence>MFYIEAPRGILSLKNFELYATVRLKFLFRVIKCRNIEEFLSVLSERNLVADSDVLLEGSHKDIISHYTLRLLLANQPDACNLFSEAEIKLFHFRLQCMNDTELARFLSYTEKRFDKLQKSVHERSPEHKLVYYIQGIFSRMKTSVGSWKKAVSHSRKEKCGSFFCVPFTAVPHLVASRIVTLQSGQAYVPYKYLQDVLKHCFELNLLHGVQLYQSKHEFLDKRCRLLRHRLMGLLRNHTRSSDACSTADPLWREEMPVESAFFPPCMSALLQSLQSHHQLHHQARIQLTLFLKEIGMPLEEAIQFWKQHYSKTSDPPGGRGPKWAGQERRYTYSIRHLYGLEGSQVNYRAHCCVSLQEFIPPCGSSGGCPFKHFDDLALTRLLIREEIPNQKDILELRKQNQFSVACSLYLKRKGELAQNQNSVAQSSTEVIHNAKRPRLEDIPTDNQSPYWKPLVSKLEKNEEGQFMCSKDLLNDGKSLKSTDKTEMNSSECKRTQASETQHVQSFGKVQREMNLREINSCKRYTGTLIGKQFQISQETNINSDKPRISCEIASKVVESENLKSIRQRETVVDDKPQRAVDCFSHDICLSQIVDEEQLPTVTNDIRPIVKPSEFYTSFKKLCNGLKINNFFWHTQFSFYHDPFPESESSDVIKMEGCRLALQRYQIFCRFSQKSVRGIFCYNSHRLYVKQNLGLLSVAPFHCHGIHKLYSSSSSKKMESSKIGDGIDLKQQKIPQIPVTPGESGSTNASQNGENKLSVFQRFKKTYKEHGKVLIFVEVATSIFWYGLFYTILSCGVDVISLLEQMGFSETLIQPFRSSSLGDFVIAFLLYKLISPIRYAVTLGGTGYIIRWMRKRGKIPPVTQNTKLSTLYRDSREEIRTKRANFKERRRSRARVKGKKQRGQKPGIGHTISHRQGELYAKLHSIDLILSIEAPVYEGGVPQTDSSDHWNGDLHYIISPVLTKDSLFTKRLILQIIDMSSNRRPNGRTSGPPVVSARPEGKSKQIKLVLLGESGVGKSSIALRFVRGEFNENGEATIGAAYLTKTITVGNSSSIKFDIWDTAGQERYHSLAPMYYRGAPAAVVVYDITSQTSFSRAQAWVKELTQQANSQIVIALVGNKADMASENRVISQEVRFHSNTVAVSFKEAQRWTREIIDFGGSCNFIILLGNKLDLPSDCRVVSYEDGMEFASSNGLMFTEVSAKTGMNVEEVFHNLATKIAAQSPPESKSTTVRPTAVEGTEKGGCSC</sequence>
<feature type="region of interest" description="Disordered" evidence="8">
    <location>
        <begin position="479"/>
        <end position="500"/>
    </location>
</feature>
<dbReference type="InterPro" id="IPR007238">
    <property type="entry name" value="DNA_primase_lsu_euk/arc"/>
</dbReference>
<dbReference type="InterPro" id="IPR027417">
    <property type="entry name" value="P-loop_NTPase"/>
</dbReference>
<dbReference type="InterPro" id="IPR009688">
    <property type="entry name" value="FAM210A/B-like_dom"/>
</dbReference>
<dbReference type="SMART" id="SM00176">
    <property type="entry name" value="RAN"/>
    <property type="match status" value="1"/>
</dbReference>
<dbReference type="NCBIfam" id="TIGR00231">
    <property type="entry name" value="small_GTP"/>
    <property type="match status" value="1"/>
</dbReference>
<evidence type="ECO:0000259" key="10">
    <source>
        <dbReference type="Pfam" id="PF06916"/>
    </source>
</evidence>
<dbReference type="GeneID" id="111124311"/>
<dbReference type="GO" id="GO:0006269">
    <property type="term" value="P:DNA replication, synthesis of primer"/>
    <property type="evidence" value="ECO:0007669"/>
    <property type="project" value="UniProtKB-KW"/>
</dbReference>
<dbReference type="SMART" id="SM00175">
    <property type="entry name" value="RAB"/>
    <property type="match status" value="1"/>
</dbReference>
<dbReference type="Proteomes" id="UP000694844">
    <property type="component" value="Chromosome 3"/>
</dbReference>
<dbReference type="SMART" id="SM00173">
    <property type="entry name" value="RAS"/>
    <property type="match status" value="1"/>
</dbReference>
<feature type="compositionally biased region" description="Basic and acidic residues" evidence="8">
    <location>
        <begin position="479"/>
        <end position="497"/>
    </location>
</feature>
<organism evidence="11 12">
    <name type="scientific">Crassostrea virginica</name>
    <name type="common">Eastern oyster</name>
    <dbReference type="NCBI Taxonomy" id="6565"/>
    <lineage>
        <taxon>Eukaryota</taxon>
        <taxon>Metazoa</taxon>
        <taxon>Spiralia</taxon>
        <taxon>Lophotrochozoa</taxon>
        <taxon>Mollusca</taxon>
        <taxon>Bivalvia</taxon>
        <taxon>Autobranchia</taxon>
        <taxon>Pteriomorphia</taxon>
        <taxon>Ostreida</taxon>
        <taxon>Ostreoidea</taxon>
        <taxon>Ostreidae</taxon>
        <taxon>Crassostrea</taxon>
    </lineage>
</organism>
<dbReference type="InterPro" id="IPR025662">
    <property type="entry name" value="Sigma_54_int_dom_ATP-bd_1"/>
</dbReference>
<dbReference type="GO" id="GO:0006270">
    <property type="term" value="P:DNA replication initiation"/>
    <property type="evidence" value="ECO:0007669"/>
    <property type="project" value="TreeGrafter"/>
</dbReference>
<dbReference type="Pfam" id="PF26466">
    <property type="entry name" value="DNA_primase_lrg_N"/>
    <property type="match status" value="1"/>
</dbReference>
<protein>
    <submittedName>
        <fullName evidence="12">LOW QUALITY PROTEIN: uncharacterized protein LOC111124311</fullName>
    </submittedName>
</protein>
<dbReference type="PANTHER" id="PTHR10537">
    <property type="entry name" value="DNA PRIMASE LARGE SUBUNIT"/>
    <property type="match status" value="1"/>
</dbReference>
<feature type="region of interest" description="Disordered" evidence="8">
    <location>
        <begin position="1222"/>
        <end position="1247"/>
    </location>
</feature>
<accession>A0A8B8D409</accession>
<evidence type="ECO:0000256" key="3">
    <source>
        <dbReference type="ARBA" id="ARBA00022515"/>
    </source>
</evidence>
<gene>
    <name evidence="12" type="primary">LOC111124311</name>
</gene>
<evidence type="ECO:0000256" key="2">
    <source>
        <dbReference type="ARBA" id="ARBA00022485"/>
    </source>
</evidence>
<dbReference type="Pfam" id="PF00071">
    <property type="entry name" value="Ras"/>
    <property type="match status" value="2"/>
</dbReference>
<comment type="cofactor">
    <cofactor evidence="1">
        <name>[4Fe-4S] cluster</name>
        <dbReference type="ChEBI" id="CHEBI:49883"/>
    </cofactor>
</comment>
<feature type="compositionally biased region" description="Polar residues" evidence="8">
    <location>
        <begin position="1224"/>
        <end position="1233"/>
    </location>
</feature>
<dbReference type="GO" id="GO:0046872">
    <property type="term" value="F:metal ion binding"/>
    <property type="evidence" value="ECO:0007669"/>
    <property type="project" value="UniProtKB-KW"/>
</dbReference>
<feature type="region of interest" description="Disordered" evidence="8">
    <location>
        <begin position="884"/>
        <end position="911"/>
    </location>
</feature>
<name>A0A8B8D409_CRAVI</name>
<dbReference type="GO" id="GO:0005525">
    <property type="term" value="F:GTP binding"/>
    <property type="evidence" value="ECO:0007669"/>
    <property type="project" value="InterPro"/>
</dbReference>
<keyword evidence="6" id="KW-0408">Iron</keyword>
<dbReference type="PROSITE" id="PS51419">
    <property type="entry name" value="RAB"/>
    <property type="match status" value="1"/>
</dbReference>
<dbReference type="GO" id="GO:0051539">
    <property type="term" value="F:4 iron, 4 sulfur cluster binding"/>
    <property type="evidence" value="ECO:0007669"/>
    <property type="project" value="UniProtKB-KW"/>
</dbReference>
<dbReference type="Pfam" id="PF04104">
    <property type="entry name" value="DNA_primase_lrg"/>
    <property type="match status" value="1"/>
</dbReference>
<dbReference type="Pfam" id="PF06916">
    <property type="entry name" value="FAM210A-B_dom"/>
    <property type="match status" value="1"/>
</dbReference>
<proteinExistence type="predicted"/>
<dbReference type="SMART" id="SM00174">
    <property type="entry name" value="RHO"/>
    <property type="match status" value="1"/>
</dbReference>
<feature type="compositionally biased region" description="Basic residues" evidence="8">
    <location>
        <begin position="888"/>
        <end position="903"/>
    </location>
</feature>
<dbReference type="Gene3D" id="1.20.930.80">
    <property type="match status" value="1"/>
</dbReference>
<evidence type="ECO:0000256" key="8">
    <source>
        <dbReference type="SAM" id="MobiDB-lite"/>
    </source>
</evidence>
<keyword evidence="4" id="KW-0235">DNA replication</keyword>
<dbReference type="AlphaFoldDB" id="A0A8B8D409"/>
<feature type="domain" description="DNA primase large subunit C-terminal" evidence="9">
    <location>
        <begin position="259"/>
        <end position="413"/>
    </location>
</feature>
<dbReference type="Gene3D" id="3.40.50.300">
    <property type="entry name" value="P-loop containing nucleotide triphosphate hydrolases"/>
    <property type="match status" value="2"/>
</dbReference>
<dbReference type="InterPro" id="IPR001806">
    <property type="entry name" value="Small_GTPase"/>
</dbReference>
<evidence type="ECO:0000256" key="7">
    <source>
        <dbReference type="ARBA" id="ARBA00023014"/>
    </source>
</evidence>
<evidence type="ECO:0000256" key="1">
    <source>
        <dbReference type="ARBA" id="ARBA00001966"/>
    </source>
</evidence>
<keyword evidence="7" id="KW-0411">Iron-sulfur</keyword>
<evidence type="ECO:0000256" key="5">
    <source>
        <dbReference type="ARBA" id="ARBA00022723"/>
    </source>
</evidence>
<feature type="domain" description="DUF1279" evidence="10">
    <location>
        <begin position="761"/>
        <end position="846"/>
    </location>
</feature>
<dbReference type="FunFam" id="3.40.50.300:FF:000808">
    <property type="entry name" value="Small GTP-binding protein, putative"/>
    <property type="match status" value="1"/>
</dbReference>
<evidence type="ECO:0000256" key="4">
    <source>
        <dbReference type="ARBA" id="ARBA00022705"/>
    </source>
</evidence>
<dbReference type="OrthoDB" id="421393at2759"/>
<keyword evidence="5" id="KW-0479">Metal-binding</keyword>
<keyword evidence="2" id="KW-0004">4Fe-4S</keyword>
<dbReference type="KEGG" id="cvn:111124311"/>
<evidence type="ECO:0000313" key="11">
    <source>
        <dbReference type="Proteomes" id="UP000694844"/>
    </source>
</evidence>
<dbReference type="GO" id="GO:0003924">
    <property type="term" value="F:GTPase activity"/>
    <property type="evidence" value="ECO:0007669"/>
    <property type="project" value="InterPro"/>
</dbReference>
<dbReference type="PROSITE" id="PS51421">
    <property type="entry name" value="RAS"/>
    <property type="match status" value="1"/>
</dbReference>